<comment type="caution">
    <text evidence="2">The sequence shown here is derived from an EMBL/GenBank/DDBJ whole genome shotgun (WGS) entry which is preliminary data.</text>
</comment>
<proteinExistence type="predicted"/>
<feature type="region of interest" description="Disordered" evidence="1">
    <location>
        <begin position="1"/>
        <end position="72"/>
    </location>
</feature>
<feature type="compositionally biased region" description="Basic and acidic residues" evidence="1">
    <location>
        <begin position="1"/>
        <end position="10"/>
    </location>
</feature>
<evidence type="ECO:0000256" key="1">
    <source>
        <dbReference type="SAM" id="MobiDB-lite"/>
    </source>
</evidence>
<feature type="compositionally biased region" description="Acidic residues" evidence="1">
    <location>
        <begin position="42"/>
        <end position="56"/>
    </location>
</feature>
<feature type="compositionally biased region" description="Basic and acidic residues" evidence="1">
    <location>
        <begin position="57"/>
        <end position="72"/>
    </location>
</feature>
<gene>
    <name evidence="2" type="ORF">K3769_38985</name>
</gene>
<sequence>MTNHDDDSHTHHAPGSQPSVRPGSDEPQTVPVPTPPVAWDSEPTDPADRTDDEAEEERTAAHKDPKTTSRDE</sequence>
<protein>
    <submittedName>
        <fullName evidence="2">Uncharacterized protein</fullName>
    </submittedName>
</protein>
<dbReference type="EMBL" id="JAIFZO010000002">
    <property type="protein sequence ID" value="MCX4238662.1"/>
    <property type="molecule type" value="Genomic_DNA"/>
</dbReference>
<evidence type="ECO:0000313" key="3">
    <source>
        <dbReference type="Proteomes" id="UP001165590"/>
    </source>
</evidence>
<evidence type="ECO:0000313" key="2">
    <source>
        <dbReference type="EMBL" id="MCX4238662.1"/>
    </source>
</evidence>
<dbReference type="RefSeq" id="WP_267030933.1">
    <property type="nucleotide sequence ID" value="NZ_JAIFZO010000002.1"/>
</dbReference>
<accession>A0ABT3VFE2</accession>
<organism evidence="2 3">
    <name type="scientific">Streptomyces ortus</name>
    <dbReference type="NCBI Taxonomy" id="2867268"/>
    <lineage>
        <taxon>Bacteria</taxon>
        <taxon>Bacillati</taxon>
        <taxon>Actinomycetota</taxon>
        <taxon>Actinomycetes</taxon>
        <taxon>Kitasatosporales</taxon>
        <taxon>Streptomycetaceae</taxon>
        <taxon>Streptomyces</taxon>
    </lineage>
</organism>
<reference evidence="2" key="1">
    <citation type="journal article" date="2022" name="bioRxiv">
        <title>Discovery and biosynthetic assessment of Streptomyces ortus sp nov. isolated from a deep-sea sponge.</title>
        <authorList>
            <person name="Williams S.E."/>
        </authorList>
    </citation>
    <scope>NUCLEOTIDE SEQUENCE</scope>
    <source>
        <strain evidence="2">A15ISP2-DRY2</strain>
    </source>
</reference>
<dbReference type="Proteomes" id="UP001165590">
    <property type="component" value="Unassembled WGS sequence"/>
</dbReference>
<name>A0ABT3VFE2_9ACTN</name>
<keyword evidence="3" id="KW-1185">Reference proteome</keyword>